<gene>
    <name evidence="1" type="ORF">IC608_01320</name>
</gene>
<comment type="caution">
    <text evidence="1">The sequence shown here is derived from an EMBL/GenBank/DDBJ whole genome shotgun (WGS) entry which is preliminary data.</text>
</comment>
<organism evidence="1 2">
    <name type="scientific">Devosia oryzisoli</name>
    <dbReference type="NCBI Taxonomy" id="2774138"/>
    <lineage>
        <taxon>Bacteria</taxon>
        <taxon>Pseudomonadati</taxon>
        <taxon>Pseudomonadota</taxon>
        <taxon>Alphaproteobacteria</taxon>
        <taxon>Hyphomicrobiales</taxon>
        <taxon>Devosiaceae</taxon>
        <taxon>Devosia</taxon>
    </lineage>
</organism>
<protein>
    <submittedName>
        <fullName evidence="1">Type II toxin-antitoxin system RelE/ParE family toxin</fullName>
    </submittedName>
</protein>
<evidence type="ECO:0000313" key="2">
    <source>
        <dbReference type="Proteomes" id="UP000654108"/>
    </source>
</evidence>
<accession>A0A927FU39</accession>
<reference evidence="1" key="1">
    <citation type="submission" date="2020-09" db="EMBL/GenBank/DDBJ databases">
        <title>Genome seq and assembly of Devosia sp.</title>
        <authorList>
            <person name="Chhetri G."/>
        </authorList>
    </citation>
    <scope>NUCLEOTIDE SEQUENCE</scope>
    <source>
        <strain evidence="1">PTR5</strain>
    </source>
</reference>
<keyword evidence="2" id="KW-1185">Reference proteome</keyword>
<dbReference type="EMBL" id="JACYFU010000001">
    <property type="protein sequence ID" value="MBD8064116.1"/>
    <property type="molecule type" value="Genomic_DNA"/>
</dbReference>
<dbReference type="InterPro" id="IPR009241">
    <property type="entry name" value="HigB-like"/>
</dbReference>
<dbReference type="Pfam" id="PF05973">
    <property type="entry name" value="Gp49"/>
    <property type="match status" value="1"/>
</dbReference>
<dbReference type="Proteomes" id="UP000654108">
    <property type="component" value="Unassembled WGS sequence"/>
</dbReference>
<name>A0A927FU39_9HYPH</name>
<sequence>MPGVQKPLSWLTPSISELVDLPRAVRREFGYKLSLLQHGDEQESPDIKRFGEDDRIAHLTKVVVNGADGNTYRLAATVEFEEGIWVIDVFVKKSSSGISTPQKDIERIVRRLKRLKDFRASPEGQKVIQEMKAEYAEAVRLQETTEMPGSKYRRK</sequence>
<proteinExistence type="predicted"/>
<evidence type="ECO:0000313" key="1">
    <source>
        <dbReference type="EMBL" id="MBD8064116.1"/>
    </source>
</evidence>
<dbReference type="AlphaFoldDB" id="A0A927FU39"/>